<gene>
    <name evidence="1" type="ORF">Glove_176g27</name>
</gene>
<reference evidence="1 2" key="1">
    <citation type="submission" date="2018-08" db="EMBL/GenBank/DDBJ databases">
        <title>Genome and evolution of the arbuscular mycorrhizal fungus Diversispora epigaea (formerly Glomus versiforme) and its bacterial endosymbionts.</title>
        <authorList>
            <person name="Sun X."/>
            <person name="Fei Z."/>
            <person name="Harrison M."/>
        </authorList>
    </citation>
    <scope>NUCLEOTIDE SEQUENCE [LARGE SCALE GENOMIC DNA]</scope>
    <source>
        <strain evidence="1 2">IT104</strain>
    </source>
</reference>
<proteinExistence type="predicted"/>
<protein>
    <submittedName>
        <fullName evidence="1">Uncharacterized protein</fullName>
    </submittedName>
</protein>
<dbReference type="AlphaFoldDB" id="A0A397IRX1"/>
<dbReference type="EMBL" id="PQFF01000166">
    <property type="protein sequence ID" value="RHZ77542.1"/>
    <property type="molecule type" value="Genomic_DNA"/>
</dbReference>
<organism evidence="1 2">
    <name type="scientific">Diversispora epigaea</name>
    <dbReference type="NCBI Taxonomy" id="1348612"/>
    <lineage>
        <taxon>Eukaryota</taxon>
        <taxon>Fungi</taxon>
        <taxon>Fungi incertae sedis</taxon>
        <taxon>Mucoromycota</taxon>
        <taxon>Glomeromycotina</taxon>
        <taxon>Glomeromycetes</taxon>
        <taxon>Diversisporales</taxon>
        <taxon>Diversisporaceae</taxon>
        <taxon>Diversispora</taxon>
    </lineage>
</organism>
<dbReference type="Proteomes" id="UP000266861">
    <property type="component" value="Unassembled WGS sequence"/>
</dbReference>
<name>A0A397IRX1_9GLOM</name>
<comment type="caution">
    <text evidence="1">The sequence shown here is derived from an EMBL/GenBank/DDBJ whole genome shotgun (WGS) entry which is preliminary data.</text>
</comment>
<evidence type="ECO:0000313" key="1">
    <source>
        <dbReference type="EMBL" id="RHZ77542.1"/>
    </source>
</evidence>
<sequence>MCQDLSMDVGKTSFNREFPSFHIATNSMEIVNSCVNNDMSCNNCPINVMFLVETCSLPQPTFQSNDQLGTQGHEILTLSQVSRSTNVLPAVTTIVQ</sequence>
<accession>A0A397IRX1</accession>
<evidence type="ECO:0000313" key="2">
    <source>
        <dbReference type="Proteomes" id="UP000266861"/>
    </source>
</evidence>
<keyword evidence="2" id="KW-1185">Reference proteome</keyword>